<dbReference type="PANTHER" id="PTHR13817:SF73">
    <property type="entry name" value="FIBRONECTIN TYPE-III DOMAIN-CONTAINING PROTEIN"/>
    <property type="match status" value="1"/>
</dbReference>
<dbReference type="Proteomes" id="UP000595895">
    <property type="component" value="Chromosome"/>
</dbReference>
<dbReference type="GO" id="GO:0016798">
    <property type="term" value="F:hydrolase activity, acting on glycosyl bonds"/>
    <property type="evidence" value="ECO:0007669"/>
    <property type="project" value="UniProtKB-KW"/>
</dbReference>
<feature type="region of interest" description="Disordered" evidence="4">
    <location>
        <begin position="1793"/>
        <end position="1814"/>
    </location>
</feature>
<feature type="compositionally biased region" description="Low complexity" evidence="4">
    <location>
        <begin position="1604"/>
        <end position="1631"/>
    </location>
</feature>
<dbReference type="NCBIfam" id="NF012211">
    <property type="entry name" value="tand_rpt_95"/>
    <property type="match status" value="2"/>
</dbReference>
<feature type="region of interest" description="Disordered" evidence="4">
    <location>
        <begin position="1167"/>
        <end position="1193"/>
    </location>
</feature>
<dbReference type="RefSeq" id="WP_200275456.1">
    <property type="nucleotide sequence ID" value="NZ_CP066802.1"/>
</dbReference>
<protein>
    <submittedName>
        <fullName evidence="6">Tandem-95 repeat protein</fullName>
    </submittedName>
</protein>
<dbReference type="PANTHER" id="PTHR13817">
    <property type="entry name" value="TITIN"/>
    <property type="match status" value="1"/>
</dbReference>
<dbReference type="Gene3D" id="2.60.40.10">
    <property type="entry name" value="Immunoglobulins"/>
    <property type="match status" value="2"/>
</dbReference>
<feature type="region of interest" description="Disordered" evidence="4">
    <location>
        <begin position="346"/>
        <end position="384"/>
    </location>
</feature>
<dbReference type="InterPro" id="IPR036116">
    <property type="entry name" value="FN3_sf"/>
</dbReference>
<evidence type="ECO:0000259" key="5">
    <source>
        <dbReference type="PROSITE" id="PS50853"/>
    </source>
</evidence>
<dbReference type="Pfam" id="PF00041">
    <property type="entry name" value="fn3"/>
    <property type="match status" value="1"/>
</dbReference>
<keyword evidence="2" id="KW-0326">Glycosidase</keyword>
<gene>
    <name evidence="6" type="ORF">JG540_08910</name>
</gene>
<dbReference type="InterPro" id="IPR003961">
    <property type="entry name" value="FN3_dom"/>
</dbReference>
<dbReference type="CDD" id="cd00063">
    <property type="entry name" value="FN3"/>
    <property type="match status" value="2"/>
</dbReference>
<feature type="compositionally biased region" description="Basic and acidic residues" evidence="4">
    <location>
        <begin position="353"/>
        <end position="375"/>
    </location>
</feature>
<evidence type="ECO:0000313" key="6">
    <source>
        <dbReference type="EMBL" id="QQM67135.1"/>
    </source>
</evidence>
<organism evidence="6 7">
    <name type="scientific">Actinomyces weissii</name>
    <dbReference type="NCBI Taxonomy" id="675090"/>
    <lineage>
        <taxon>Bacteria</taxon>
        <taxon>Bacillati</taxon>
        <taxon>Actinomycetota</taxon>
        <taxon>Actinomycetes</taxon>
        <taxon>Actinomycetales</taxon>
        <taxon>Actinomycetaceae</taxon>
        <taxon>Actinomyces</taxon>
    </lineage>
</organism>
<feature type="compositionally biased region" description="Polar residues" evidence="4">
    <location>
        <begin position="1317"/>
        <end position="1332"/>
    </location>
</feature>
<feature type="domain" description="Fibronectin type-III" evidence="5">
    <location>
        <begin position="1436"/>
        <end position="1524"/>
    </location>
</feature>
<feature type="compositionally biased region" description="Polar residues" evidence="4">
    <location>
        <begin position="1796"/>
        <end position="1814"/>
    </location>
</feature>
<feature type="region of interest" description="Disordered" evidence="4">
    <location>
        <begin position="1597"/>
        <end position="1669"/>
    </location>
</feature>
<dbReference type="PROSITE" id="PS50853">
    <property type="entry name" value="FN3"/>
    <property type="match status" value="2"/>
</dbReference>
<dbReference type="SMART" id="SM00060">
    <property type="entry name" value="FN3"/>
    <property type="match status" value="5"/>
</dbReference>
<keyword evidence="7" id="KW-1185">Reference proteome</keyword>
<dbReference type="GO" id="GO:0000272">
    <property type="term" value="P:polysaccharide catabolic process"/>
    <property type="evidence" value="ECO:0007669"/>
    <property type="project" value="UniProtKB-KW"/>
</dbReference>
<reference evidence="6 7" key="1">
    <citation type="submission" date="2020-12" db="EMBL/GenBank/DDBJ databases">
        <authorList>
            <person name="Zhou J."/>
        </authorList>
    </citation>
    <scope>NUCLEOTIDE SEQUENCE [LARGE SCALE GENOMIC DNA]</scope>
    <source>
        <strain evidence="6 7">CCUG 61299</strain>
    </source>
</reference>
<evidence type="ECO:0000256" key="1">
    <source>
        <dbReference type="ARBA" id="ARBA00022737"/>
    </source>
</evidence>
<evidence type="ECO:0000256" key="3">
    <source>
        <dbReference type="ARBA" id="ARBA00023326"/>
    </source>
</evidence>
<dbReference type="InterPro" id="IPR050964">
    <property type="entry name" value="Striated_Muscle_Regulatory"/>
</dbReference>
<feature type="compositionally biased region" description="Polar residues" evidence="4">
    <location>
        <begin position="1167"/>
        <end position="1178"/>
    </location>
</feature>
<sequence>MTIALAGAAWAYPGVSQTDLELNDGGVWVTSTAQHLVGRVNYPSRQIDSAVRTASAHFDVTQNANEVLMADADASLVSTINPALVELVSPTNVSPTARLVQGGDRVISYDPQDGTLRATRTSEVTTLPSMQPLLDKLPSLTATVGQDGSVHAVSGAGRLVTATAASQGWAKPSSQQLDLPEGGDLAITAVGGQAVVLETGTGVLHLPQGVRTDLGGSGYVLQQPGPQASSVLVASRTNLLSVPLDGGAPTPLVGADQVASTDGVAAQPVLLQGCAYGAWTSSGQFIRHCPDEAPEVRTDKALATSHNPVFRVNRTAIVLNDTVSGNVWLPEENLVLVDKWVDATAQSDDDADQQDKSAEATDSKKAKPDRSEENHAPVAVDDTFGVRPGRTTVLPVLTNDADTDGDVLTATSAYSGTLGTVSTGQAGRTLQITVPDGATGSAALPYTASDGRGLSDSAVASVTVHDWSTNAAPVASKERQELTVAQGGTISAYVLGGWHDPDGDPVFLVSASGSDVEVQTTQEGTLTVRDTGSSPGTRSIEVLVSDGRETTASTVVVEVAPADQVTPLVNADHVRVVAGSTVTVSPLTNDVSPTGEPLKLAQLQEAPAGTQIDLDRRAGTFTFSSDVPQTYYLEYGAIGGAALATSVVRVDVLEKSDPSVPPVAEDDTALLRDGGSVTVAPLENDFDPAGGVLVLQEVPAPSAAGVSVTVIDHAYLQVAATDVVPEGLSVTYTVSNGTATATGTVSVVRASQDDSQPPVAQPDTAVVSAGDIVTIPVLENDYSPSRLPLKLASETSTIGESLGTAWVSDRTLRFKAGDVPGPTTLTYTVVDSHGQQSSGTAALEVRAPAAETNAPPHAEPLQAQTVTGQDVRIPVPLDGIDPDGDSVTLTGLDQPPRLGTVNVEATWLTYTPAPTSAGTDTFTYTVEDRYGAKSTGSVRVGIAPAAATNAAPVAVDDVITAQPGRTVAVDLVSNDLDGDGDSLSLAEDPVTDDPALTIQVRAGRAVVTLPAQEGVHTLRYTVTDSRGGTDTGTASFQVLSTAPLLAPVGVDDYAQMGNADPDGTVLVPVLDNDRDDDGSPWTLSVSTNDPAAVVVEDKVRVTLQDQPRLVLYTVTDQDGLSGNAVIQVPGLASTPPRVDSGTVPVHVPQDQPSDLPLAGHVITRAGTSPSLVNSSSPRVTPGLASASPQAGGTALRLVPEPGFSGATSVTFEVTDGAASNPLSSTLTIPVVVDSTTNTPPVFTPTQVTVTAGGPAVTADLSSMTRDADAADLATMTYTIGPAPTGFTVSQAGSQLTVSSPAGTADNTQGALPVTISDGKSNPVSSSLPLRSVNQDDNALPTVLPASLTSDGRPVTVDVRNLVSTTLPDAQVSLVGAPTVTSGQGSATAQGGSITVTPDPGFHGRLVVSFRVTDDPQKPNRVVSGSIVVAVAGAPAAPTGVRAVADSETSALVSWAVGRDNGSQVTGYTLTETGGAGSWSCPSTPCRATGLAPGASYSFQVVAHSNAGDSAPSAPSGPVRLTLRPQTPSAPSLSGGRGTLTASWSAVPAVSGGVTYQVVLSPEVTGVQSVTVQTPDTSVSFQEGQITVGVPYHATVRAIPNNPNGEQSGVSAPSSSASAYGAPGKPGAPRGAFNSDDQLDLQWSPADSNGSPVTYSVSVSGPGMNTSIDAGSRTYLRVNDIGRGVYTFKVTATNAGGSSSSEPWSVEHTTVPLTPSIPALASNNVRGQLEVSARSNPVSGRGWSAADLDIEYEIALVGATGNPWVVAPEPGGSITGLGNGRAYVLRARAVGADGSRSHPTSWSAPATPVSSPAQGQVSCHTSDRTISCQWSADTGTGLSTSYVVTRNGETISSASSGTTDQQFPDEAGEMEVCVRASNALGQNQTCGIGRVDAPKPKVAVGTTIRFPALLDSPDAICSEWDLQETGISAKNCRRIVLQLEGFNPNSTVTCSYKYSSRDDDDDDHHYKANVSIGPDGSAYRVFPHRLNLKKVSSYKVPCTQQ</sequence>
<keyword evidence="1" id="KW-0677">Repeat</keyword>
<feature type="compositionally biased region" description="Polar residues" evidence="4">
    <location>
        <begin position="1644"/>
        <end position="1668"/>
    </location>
</feature>
<keyword evidence="2" id="KW-0378">Hydrolase</keyword>
<dbReference type="Pfam" id="PF17963">
    <property type="entry name" value="Big_9"/>
    <property type="match status" value="6"/>
</dbReference>
<keyword evidence="3" id="KW-0624">Polysaccharide degradation</keyword>
<accession>A0A7T7M9B7</accession>
<feature type="region of interest" description="Disordered" evidence="4">
    <location>
        <begin position="1296"/>
        <end position="1332"/>
    </location>
</feature>
<proteinExistence type="predicted"/>
<keyword evidence="3" id="KW-0119">Carbohydrate metabolism</keyword>
<feature type="domain" description="Fibronectin type-III" evidence="5">
    <location>
        <begin position="1624"/>
        <end position="1712"/>
    </location>
</feature>
<dbReference type="Gene3D" id="2.60.40.2810">
    <property type="match status" value="1"/>
</dbReference>
<evidence type="ECO:0000256" key="4">
    <source>
        <dbReference type="SAM" id="MobiDB-lite"/>
    </source>
</evidence>
<feature type="region of interest" description="Disordered" evidence="4">
    <location>
        <begin position="1505"/>
        <end position="1537"/>
    </location>
</feature>
<dbReference type="EMBL" id="CP066802">
    <property type="protein sequence ID" value="QQM67135.1"/>
    <property type="molecule type" value="Genomic_DNA"/>
</dbReference>
<dbReference type="InterPro" id="IPR013783">
    <property type="entry name" value="Ig-like_fold"/>
</dbReference>
<evidence type="ECO:0000313" key="7">
    <source>
        <dbReference type="Proteomes" id="UP000595895"/>
    </source>
</evidence>
<dbReference type="KEGG" id="awe:JG540_08910"/>
<evidence type="ECO:0000256" key="2">
    <source>
        <dbReference type="ARBA" id="ARBA00023295"/>
    </source>
</evidence>
<dbReference type="SUPFAM" id="SSF49265">
    <property type="entry name" value="Fibronectin type III"/>
    <property type="match status" value="3"/>
</dbReference>
<name>A0A7T7M9B7_9ACTO</name>
<feature type="compositionally biased region" description="Polar residues" evidence="4">
    <location>
        <begin position="1296"/>
        <end position="1309"/>
    </location>
</feature>